<dbReference type="SUPFAM" id="SSF158682">
    <property type="entry name" value="TerB-like"/>
    <property type="match status" value="1"/>
</dbReference>
<accession>A0A016C4J9</accession>
<dbReference type="AlphaFoldDB" id="A0A016C4J9"/>
<dbReference type="EMBL" id="JGDS01000006">
    <property type="protein sequence ID" value="EXZ75867.1"/>
    <property type="molecule type" value="Genomic_DNA"/>
</dbReference>
<dbReference type="RefSeq" id="WP_004289452.1">
    <property type="nucleotide sequence ID" value="NZ_JGDS01000006.1"/>
</dbReference>
<dbReference type="Gene3D" id="1.10.3680.10">
    <property type="entry name" value="TerB-like"/>
    <property type="match status" value="1"/>
</dbReference>
<dbReference type="PATRIC" id="fig|1339314.3.peg.59"/>
<organism evidence="1 2">
    <name type="scientific">Bacteroides fragilis str. 3976T8</name>
    <dbReference type="NCBI Taxonomy" id="1339314"/>
    <lineage>
        <taxon>Bacteria</taxon>
        <taxon>Pseudomonadati</taxon>
        <taxon>Bacteroidota</taxon>
        <taxon>Bacteroidia</taxon>
        <taxon>Bacteroidales</taxon>
        <taxon>Bacteroidaceae</taxon>
        <taxon>Bacteroides</taxon>
    </lineage>
</organism>
<gene>
    <name evidence="1" type="ORF">M123_4726</name>
</gene>
<sequence length="465" mass="53375">MKQNERAGIMRIVSDIVKADSIIDLREIDYLDGIKDKYRITKDDEAMGDSMTLSDAVCLLKNLSPGLIHDIIGDFYNLALSDNAFSREEGLIVLAIIACLSEKYFTQAEIYSTVLPNNTLAEKSQILYIEGEYYKEANKEISDAYREISNEFRLIGLNFVYLPKVCEHYKSLPQSKLLSLLSFLYPKISEKQMGDMIRQLTSLNTSDFCKEGIVGKMNLKDLNESLPSMLLCINDSLVEGKIYSNFLSITLEKDALNIARDFTDLFMKLYKPRVLNPSFEGKERFVYRGYYKQVFDIFTDRKGVRSSVVIDLLHGEILLPEAEIKLSKLHRREKALYALFLLESGSGGINFSKPENVKALKRFDHRMQLIQLKYEMIYEGFGGDKSRAPKIYLSENRLPMLSLIKQQIRQIGELLSNADDYLVQRNLFGNYCVAIPPELCLCYDMQAKQICRFEDSAFWSRVLAL</sequence>
<dbReference type="Proteomes" id="UP000020938">
    <property type="component" value="Unassembled WGS sequence"/>
</dbReference>
<protein>
    <submittedName>
        <fullName evidence="1">Uncharacterized protein</fullName>
    </submittedName>
</protein>
<proteinExistence type="predicted"/>
<evidence type="ECO:0000313" key="1">
    <source>
        <dbReference type="EMBL" id="EXZ75867.1"/>
    </source>
</evidence>
<evidence type="ECO:0000313" key="2">
    <source>
        <dbReference type="Proteomes" id="UP000020938"/>
    </source>
</evidence>
<dbReference type="GeneID" id="93070262"/>
<name>A0A016C4J9_BACFG</name>
<reference evidence="1 2" key="1">
    <citation type="submission" date="2014-02" db="EMBL/GenBank/DDBJ databases">
        <authorList>
            <person name="Sears C."/>
            <person name="Carroll K."/>
            <person name="Sack B.R."/>
            <person name="Qadri F."/>
            <person name="Myers L.L."/>
            <person name="Chung G.-T."/>
            <person name="Escheverria P."/>
            <person name="Fraser C.M."/>
            <person name="Sadzewicz L."/>
            <person name="Shefchek K.A."/>
            <person name="Tallon L."/>
            <person name="Das S.P."/>
            <person name="Daugherty S."/>
            <person name="Mongodin E.F."/>
        </authorList>
    </citation>
    <scope>NUCLEOTIDE SEQUENCE [LARGE SCALE GENOMIC DNA]</scope>
    <source>
        <strain evidence="1 2">3976T8</strain>
    </source>
</reference>
<comment type="caution">
    <text evidence="1">The sequence shown here is derived from an EMBL/GenBank/DDBJ whole genome shotgun (WGS) entry which is preliminary data.</text>
</comment>
<dbReference type="InterPro" id="IPR029024">
    <property type="entry name" value="TerB-like"/>
</dbReference>